<dbReference type="EMBL" id="FMXQ01000008">
    <property type="protein sequence ID" value="SDB48571.1"/>
    <property type="molecule type" value="Genomic_DNA"/>
</dbReference>
<protein>
    <submittedName>
        <fullName evidence="1">Uncharacterized protein</fullName>
    </submittedName>
</protein>
<evidence type="ECO:0000313" key="2">
    <source>
        <dbReference type="Proteomes" id="UP000199071"/>
    </source>
</evidence>
<dbReference type="STRING" id="665467.SAMN02982931_03764"/>
<accession>A0A1G6DTW8</accession>
<organism evidence="1 2">
    <name type="scientific">Bauldia litoralis</name>
    <dbReference type="NCBI Taxonomy" id="665467"/>
    <lineage>
        <taxon>Bacteria</taxon>
        <taxon>Pseudomonadati</taxon>
        <taxon>Pseudomonadota</taxon>
        <taxon>Alphaproteobacteria</taxon>
        <taxon>Hyphomicrobiales</taxon>
        <taxon>Kaistiaceae</taxon>
        <taxon>Bauldia</taxon>
    </lineage>
</organism>
<proteinExistence type="predicted"/>
<name>A0A1G6DTW8_9HYPH</name>
<evidence type="ECO:0000313" key="1">
    <source>
        <dbReference type="EMBL" id="SDB48571.1"/>
    </source>
</evidence>
<keyword evidence="2" id="KW-1185">Reference proteome</keyword>
<sequence>MTKNKQYINTAPMPLNLVQVIEYLRSAAVKAHAPTLAHETGVDIQAIYMFRRGATTWPKPEMLDALIEYFLPNAQIVVPAREG</sequence>
<reference evidence="1 2" key="1">
    <citation type="submission" date="2016-10" db="EMBL/GenBank/DDBJ databases">
        <authorList>
            <person name="de Groot N.N."/>
        </authorList>
    </citation>
    <scope>NUCLEOTIDE SEQUENCE [LARGE SCALE GENOMIC DNA]</scope>
    <source>
        <strain evidence="1 2">ATCC 35022</strain>
    </source>
</reference>
<gene>
    <name evidence="1" type="ORF">SAMN02982931_03764</name>
</gene>
<dbReference type="Proteomes" id="UP000199071">
    <property type="component" value="Unassembled WGS sequence"/>
</dbReference>
<dbReference type="AlphaFoldDB" id="A0A1G6DTW8"/>
<dbReference type="RefSeq" id="WP_090878772.1">
    <property type="nucleotide sequence ID" value="NZ_FMXQ01000008.1"/>
</dbReference>